<evidence type="ECO:0000313" key="3">
    <source>
        <dbReference type="Proteomes" id="UP000557566"/>
    </source>
</evidence>
<gene>
    <name evidence="2" type="ORF">G6O67_004860</name>
</gene>
<organism evidence="2 3">
    <name type="scientific">Ophiocordyceps sinensis</name>
    <dbReference type="NCBI Taxonomy" id="72228"/>
    <lineage>
        <taxon>Eukaryota</taxon>
        <taxon>Fungi</taxon>
        <taxon>Dikarya</taxon>
        <taxon>Ascomycota</taxon>
        <taxon>Pezizomycotina</taxon>
        <taxon>Sordariomycetes</taxon>
        <taxon>Hypocreomycetidae</taxon>
        <taxon>Hypocreales</taxon>
        <taxon>Ophiocordycipitaceae</taxon>
        <taxon>Ophiocordyceps</taxon>
    </lineage>
</organism>
<protein>
    <submittedName>
        <fullName evidence="2">Uncharacterized protein</fullName>
    </submittedName>
</protein>
<evidence type="ECO:0000256" key="1">
    <source>
        <dbReference type="SAM" id="MobiDB-lite"/>
    </source>
</evidence>
<evidence type="ECO:0000313" key="2">
    <source>
        <dbReference type="EMBL" id="KAF4508493.1"/>
    </source>
</evidence>
<proteinExistence type="predicted"/>
<dbReference type="AlphaFoldDB" id="A0A8H4PQC6"/>
<dbReference type="Proteomes" id="UP000557566">
    <property type="component" value="Unassembled WGS sequence"/>
</dbReference>
<accession>A0A8H4PQC6</accession>
<sequence>MFMYADSVDHDLTSVEAASELATPRDLHRGTGVEEVGASFHGVPSPTDARLGLSTPMIPSIVGVLKSPYPQSLELDDALDTPPSFGDSSAKQSRPSLDLVFPSLVAEHPSKRPRTAR</sequence>
<dbReference type="OrthoDB" id="5242988at2759"/>
<dbReference type="EMBL" id="JAAVMX010000005">
    <property type="protein sequence ID" value="KAF4508493.1"/>
    <property type="molecule type" value="Genomic_DNA"/>
</dbReference>
<reference evidence="2 3" key="1">
    <citation type="journal article" date="2020" name="Genome Biol. Evol.">
        <title>A new high-quality draft genome assembly of the Chinese cordyceps Ophiocordyceps sinensis.</title>
        <authorList>
            <person name="Shu R."/>
            <person name="Zhang J."/>
            <person name="Meng Q."/>
            <person name="Zhang H."/>
            <person name="Zhou G."/>
            <person name="Li M."/>
            <person name="Wu P."/>
            <person name="Zhao Y."/>
            <person name="Chen C."/>
            <person name="Qin Q."/>
        </authorList>
    </citation>
    <scope>NUCLEOTIDE SEQUENCE [LARGE SCALE GENOMIC DNA]</scope>
    <source>
        <strain evidence="2 3">IOZ07</strain>
    </source>
</reference>
<comment type="caution">
    <text evidence="2">The sequence shown here is derived from an EMBL/GenBank/DDBJ whole genome shotgun (WGS) entry which is preliminary data.</text>
</comment>
<name>A0A8H4PQC6_9HYPO</name>
<keyword evidence="3" id="KW-1185">Reference proteome</keyword>
<feature type="region of interest" description="Disordered" evidence="1">
    <location>
        <begin position="73"/>
        <end position="117"/>
    </location>
</feature>
<feature type="compositionally biased region" description="Polar residues" evidence="1">
    <location>
        <begin position="86"/>
        <end position="95"/>
    </location>
</feature>